<comment type="subcellular location">
    <subcellularLocation>
        <location evidence="1 8">Cell outer membrane</location>
        <topology evidence="1 8">Multi-pass membrane protein</topology>
    </subcellularLocation>
</comment>
<dbReference type="InterPro" id="IPR037066">
    <property type="entry name" value="Plug_dom_sf"/>
</dbReference>
<feature type="domain" description="TonB-dependent receptor-like beta-barrel" evidence="11">
    <location>
        <begin position="411"/>
        <end position="915"/>
    </location>
</feature>
<evidence type="ECO:0000256" key="3">
    <source>
        <dbReference type="ARBA" id="ARBA00022452"/>
    </source>
</evidence>
<evidence type="ECO:0000256" key="5">
    <source>
        <dbReference type="ARBA" id="ARBA00023077"/>
    </source>
</evidence>
<dbReference type="Gene3D" id="2.60.40.1120">
    <property type="entry name" value="Carboxypeptidase-like, regulatory domain"/>
    <property type="match status" value="1"/>
</dbReference>
<evidence type="ECO:0000256" key="9">
    <source>
        <dbReference type="RuleBase" id="RU003357"/>
    </source>
</evidence>
<evidence type="ECO:0000256" key="8">
    <source>
        <dbReference type="PROSITE-ProRule" id="PRU01360"/>
    </source>
</evidence>
<keyword evidence="14" id="KW-1185">Reference proteome</keyword>
<evidence type="ECO:0000259" key="11">
    <source>
        <dbReference type="Pfam" id="PF00593"/>
    </source>
</evidence>
<evidence type="ECO:0000256" key="2">
    <source>
        <dbReference type="ARBA" id="ARBA00022448"/>
    </source>
</evidence>
<evidence type="ECO:0000256" key="1">
    <source>
        <dbReference type="ARBA" id="ARBA00004571"/>
    </source>
</evidence>
<sequence>MKKKITLIFVLLITILTRTFAQDIAVKGIVKDSQGLPIPGATVKNKSTGAVTVTDLKGSYSITANSNAILVFSFVGSATQEQPVNGRTTIDVTLADANKQLEEVVVIGYGTRAVKDVTGAISSVKAEKLENEHPASATDIIRGNIPGISVALNTSAKGGGTGDLQIRGKASLSGNVQPVIVLDGVIYPGQLADINPNDIDRVDVLRDPSALAVYGAQSAGGVVAITTKKGKKGGTQITLNANFGIAQLLQNQKYYTGDGFLNWRADGARSSNTSNPYYYYSNPNKLPDGVTLAQFLNGATGDPTTIWLQRLGLFPNEIANYQAGKMTDWSKLIFRNGFRQDYTGSFSGSSETVKYYVSGNYTKNQNLIQGGQYTDGRFRVNLEGKAAKFLTLGVNAQFASRDEGAASTPLSGQGIDATEADWTQIINSSPYGDVYNADGSLRRIDTDDSGLNQRNPFLGNRYNQNVAVQNTLFSVLFARLDLPFGIKYTVNYAPTIESYRNFFFRPVANPNELSGGTAIRSQENRYRYNLDNILSWNKTFGIHSFDATFLLNKEKYQTWYTNASNTQLTPTDILGYHNIGAGNLPVESSDDRIYNADAIMGRINYTLLGKYIVTATVRRDGFSAFGLQHPREVYPSGAIAWVFSDESFMKGDAFKWLDYGKLRFSYGANGNRTSTTTADPSISLAVLGGVKYPTANNSGTVTNNSGIYVSTLQNAALKWERTVGPNIGLDFTVLHNRLSGSIDVYDRKTTDLLVKRSILDVQGYNSLNILPGGTNNSNPYTNIGQVNNKGFEISLDGKVIKSENFNWNASGTFFLNRNKIVHLYGAFPVTDANGVTTNVEKDDIGNGWFIGHDINAVWDYRILGVWKTADATEAAKYGAKPGDFKLQDVNGDFKFTNDDKQFLGSTNPRFSWSLRNDFNFLKHFDVSFLLVSSIGQLRQYNQALNNPGSVGFARMNSYVLPYWTPDNEIDDYARLNSGSSGTTINVWRKASFVRLQTASIGYTFSPQLIKRLGISSAKLFVNASNAAVFSSWPLWDPQNGGPTPRYLSAGFNVVF</sequence>
<dbReference type="Pfam" id="PF07715">
    <property type="entry name" value="Plug"/>
    <property type="match status" value="1"/>
</dbReference>
<keyword evidence="4 8" id="KW-0812">Transmembrane</keyword>
<evidence type="ECO:0000259" key="12">
    <source>
        <dbReference type="Pfam" id="PF07715"/>
    </source>
</evidence>
<dbReference type="PROSITE" id="PS52016">
    <property type="entry name" value="TONB_DEPENDENT_REC_3"/>
    <property type="match status" value="1"/>
</dbReference>
<dbReference type="Pfam" id="PF13715">
    <property type="entry name" value="CarbopepD_reg_2"/>
    <property type="match status" value="1"/>
</dbReference>
<protein>
    <submittedName>
        <fullName evidence="13">TonB-linked outer membrane protein, SusC/RagA family</fullName>
    </submittedName>
</protein>
<dbReference type="Gene3D" id="2.40.170.20">
    <property type="entry name" value="TonB-dependent receptor, beta-barrel domain"/>
    <property type="match status" value="1"/>
</dbReference>
<dbReference type="InterPro" id="IPR023996">
    <property type="entry name" value="TonB-dep_OMP_SusC/RagA"/>
</dbReference>
<dbReference type="InterPro" id="IPR012910">
    <property type="entry name" value="Plug_dom"/>
</dbReference>
<evidence type="ECO:0000256" key="7">
    <source>
        <dbReference type="ARBA" id="ARBA00023237"/>
    </source>
</evidence>
<dbReference type="SUPFAM" id="SSF56935">
    <property type="entry name" value="Porins"/>
    <property type="match status" value="1"/>
</dbReference>
<dbReference type="InterPro" id="IPR008969">
    <property type="entry name" value="CarboxyPept-like_regulatory"/>
</dbReference>
<dbReference type="Gene3D" id="2.170.130.10">
    <property type="entry name" value="TonB-dependent receptor, plug domain"/>
    <property type="match status" value="1"/>
</dbReference>
<keyword evidence="2 8" id="KW-0813">Transport</keyword>
<organism evidence="13 14">
    <name type="scientific">Mucilaginibacter gossypii</name>
    <dbReference type="NCBI Taxonomy" id="551996"/>
    <lineage>
        <taxon>Bacteria</taxon>
        <taxon>Pseudomonadati</taxon>
        <taxon>Bacteroidota</taxon>
        <taxon>Sphingobacteriia</taxon>
        <taxon>Sphingobacteriales</taxon>
        <taxon>Sphingobacteriaceae</taxon>
        <taxon>Mucilaginibacter</taxon>
    </lineage>
</organism>
<dbReference type="Pfam" id="PF00593">
    <property type="entry name" value="TonB_dep_Rec_b-barrel"/>
    <property type="match status" value="1"/>
</dbReference>
<feature type="domain" description="TonB-dependent receptor plug" evidence="12">
    <location>
        <begin position="114"/>
        <end position="222"/>
    </location>
</feature>
<evidence type="ECO:0000256" key="10">
    <source>
        <dbReference type="SAM" id="SignalP"/>
    </source>
</evidence>
<dbReference type="GO" id="GO:0009279">
    <property type="term" value="C:cell outer membrane"/>
    <property type="evidence" value="ECO:0007669"/>
    <property type="project" value="UniProtKB-SubCell"/>
</dbReference>
<name>A0A1G7SAC6_9SPHI</name>
<keyword evidence="3 8" id="KW-1134">Transmembrane beta strand</keyword>
<dbReference type="STRING" id="551996.SAMN05192573_102501"/>
<evidence type="ECO:0000256" key="4">
    <source>
        <dbReference type="ARBA" id="ARBA00022692"/>
    </source>
</evidence>
<dbReference type="NCBIfam" id="TIGR04056">
    <property type="entry name" value="OMP_RagA_SusC"/>
    <property type="match status" value="1"/>
</dbReference>
<accession>A0A1G7SAC6</accession>
<evidence type="ECO:0000313" key="14">
    <source>
        <dbReference type="Proteomes" id="UP000199705"/>
    </source>
</evidence>
<reference evidence="14" key="1">
    <citation type="submission" date="2016-10" db="EMBL/GenBank/DDBJ databases">
        <authorList>
            <person name="Varghese N."/>
            <person name="Submissions S."/>
        </authorList>
    </citation>
    <scope>NUCLEOTIDE SEQUENCE [LARGE SCALE GENOMIC DNA]</scope>
    <source>
        <strain evidence="14">Gh-67</strain>
    </source>
</reference>
<dbReference type="InterPro" id="IPR000531">
    <property type="entry name" value="Beta-barrel_TonB"/>
</dbReference>
<dbReference type="RefSeq" id="WP_091163366.1">
    <property type="nucleotide sequence ID" value="NZ_FNCG01000002.1"/>
</dbReference>
<dbReference type="InterPro" id="IPR036942">
    <property type="entry name" value="Beta-barrel_TonB_sf"/>
</dbReference>
<dbReference type="SUPFAM" id="SSF49464">
    <property type="entry name" value="Carboxypeptidase regulatory domain-like"/>
    <property type="match status" value="1"/>
</dbReference>
<dbReference type="AlphaFoldDB" id="A0A1G7SAC6"/>
<proteinExistence type="inferred from homology"/>
<dbReference type="InterPro" id="IPR039426">
    <property type="entry name" value="TonB-dep_rcpt-like"/>
</dbReference>
<evidence type="ECO:0000313" key="13">
    <source>
        <dbReference type="EMBL" id="SDG20007.1"/>
    </source>
</evidence>
<feature type="chain" id="PRO_5011443715" evidence="10">
    <location>
        <begin position="22"/>
        <end position="1055"/>
    </location>
</feature>
<keyword evidence="5 9" id="KW-0798">TonB box</keyword>
<keyword evidence="7 8" id="KW-0998">Cell outer membrane</keyword>
<evidence type="ECO:0000256" key="6">
    <source>
        <dbReference type="ARBA" id="ARBA00023136"/>
    </source>
</evidence>
<feature type="signal peptide" evidence="10">
    <location>
        <begin position="1"/>
        <end position="21"/>
    </location>
</feature>
<keyword evidence="6 8" id="KW-0472">Membrane</keyword>
<gene>
    <name evidence="13" type="ORF">SAMN05192573_102501</name>
</gene>
<comment type="similarity">
    <text evidence="8 9">Belongs to the TonB-dependent receptor family.</text>
</comment>
<keyword evidence="10" id="KW-0732">Signal</keyword>
<dbReference type="EMBL" id="FNCG01000002">
    <property type="protein sequence ID" value="SDG20007.1"/>
    <property type="molecule type" value="Genomic_DNA"/>
</dbReference>
<dbReference type="Proteomes" id="UP000199705">
    <property type="component" value="Unassembled WGS sequence"/>
</dbReference>